<dbReference type="HOGENOM" id="CLU_1009561_0_0_1"/>
<dbReference type="Proteomes" id="UP000032180">
    <property type="component" value="Chromosome 8"/>
</dbReference>
<keyword evidence="3" id="KW-1185">Reference proteome</keyword>
<evidence type="ECO:0000313" key="2">
    <source>
        <dbReference type="EnsemblPlants" id="LPERR08G00880.8"/>
    </source>
</evidence>
<dbReference type="AlphaFoldDB" id="A0A0D9X3M4"/>
<feature type="compositionally biased region" description="Polar residues" evidence="1">
    <location>
        <begin position="60"/>
        <end position="73"/>
    </location>
</feature>
<reference evidence="2 3" key="1">
    <citation type="submission" date="2012-08" db="EMBL/GenBank/DDBJ databases">
        <title>Oryza genome evolution.</title>
        <authorList>
            <person name="Wing R.A."/>
        </authorList>
    </citation>
    <scope>NUCLEOTIDE SEQUENCE</scope>
</reference>
<evidence type="ECO:0000256" key="1">
    <source>
        <dbReference type="SAM" id="MobiDB-lite"/>
    </source>
</evidence>
<name>A0A0D9X3M4_9ORYZ</name>
<dbReference type="Gramene" id="LPERR08G00880.8">
    <property type="protein sequence ID" value="LPERR08G00880.8"/>
    <property type="gene ID" value="LPERR08G00880"/>
</dbReference>
<proteinExistence type="predicted"/>
<feature type="compositionally biased region" description="Basic residues" evidence="1">
    <location>
        <begin position="22"/>
        <end position="42"/>
    </location>
</feature>
<reference evidence="3" key="2">
    <citation type="submission" date="2013-12" db="EMBL/GenBank/DDBJ databases">
        <authorList>
            <person name="Yu Y."/>
            <person name="Lee S."/>
            <person name="de Baynast K."/>
            <person name="Wissotski M."/>
            <person name="Liu L."/>
            <person name="Talag J."/>
            <person name="Goicoechea J."/>
            <person name="Angelova A."/>
            <person name="Jetty R."/>
            <person name="Kudrna D."/>
            <person name="Golser W."/>
            <person name="Rivera L."/>
            <person name="Zhang J."/>
            <person name="Wing R."/>
        </authorList>
    </citation>
    <scope>NUCLEOTIDE SEQUENCE</scope>
</reference>
<sequence length="276" mass="29747">MFRSWASLNPDRIGFGPQPFHPCRRRRSFPPLRRRSGKKRKEKAPPLDRRLRHLTLCRRPSTSPRDPLQQPQARSGGRRQEEKGHAFNVSCAVGIGSVALCDDPAWACQASVDSAGITDFPLQCNGLANHGGGCIAAKPPLRVAERVGSAADWIRSGANRSEIGGSGWVLRRAVLEGGDRVSRFPHTLCAPLLTLSCPSPLDLLPPSSSTTDSVLGWRCAEATVAESSPCQNLLSLPCQIASAVLPQVRLILPTTGRPASPSIPSPPPVSNQIWLN</sequence>
<organism evidence="2 3">
    <name type="scientific">Leersia perrieri</name>
    <dbReference type="NCBI Taxonomy" id="77586"/>
    <lineage>
        <taxon>Eukaryota</taxon>
        <taxon>Viridiplantae</taxon>
        <taxon>Streptophyta</taxon>
        <taxon>Embryophyta</taxon>
        <taxon>Tracheophyta</taxon>
        <taxon>Spermatophyta</taxon>
        <taxon>Magnoliopsida</taxon>
        <taxon>Liliopsida</taxon>
        <taxon>Poales</taxon>
        <taxon>Poaceae</taxon>
        <taxon>BOP clade</taxon>
        <taxon>Oryzoideae</taxon>
        <taxon>Oryzeae</taxon>
        <taxon>Oryzinae</taxon>
        <taxon>Leersia</taxon>
    </lineage>
</organism>
<feature type="region of interest" description="Disordered" evidence="1">
    <location>
        <begin position="16"/>
        <end position="82"/>
    </location>
</feature>
<reference evidence="2" key="3">
    <citation type="submission" date="2015-04" db="UniProtKB">
        <authorList>
            <consortium name="EnsemblPlants"/>
        </authorList>
    </citation>
    <scope>IDENTIFICATION</scope>
</reference>
<accession>A0A0D9X3M4</accession>
<evidence type="ECO:0000313" key="3">
    <source>
        <dbReference type="Proteomes" id="UP000032180"/>
    </source>
</evidence>
<dbReference type="EnsemblPlants" id="LPERR08G00880.8">
    <property type="protein sequence ID" value="LPERR08G00880.8"/>
    <property type="gene ID" value="LPERR08G00880"/>
</dbReference>
<protein>
    <submittedName>
        <fullName evidence="2">Uncharacterized protein</fullName>
    </submittedName>
</protein>
<feature type="region of interest" description="Disordered" evidence="1">
    <location>
        <begin position="256"/>
        <end position="276"/>
    </location>
</feature>